<evidence type="ECO:0000256" key="2">
    <source>
        <dbReference type="SAM" id="Phobius"/>
    </source>
</evidence>
<feature type="compositionally biased region" description="Acidic residues" evidence="1">
    <location>
        <begin position="173"/>
        <end position="188"/>
    </location>
</feature>
<keyword evidence="2" id="KW-1133">Transmembrane helix</keyword>
<dbReference type="RefSeq" id="WP_369777053.1">
    <property type="nucleotide sequence ID" value="NZ_CP165727.1"/>
</dbReference>
<feature type="transmembrane region" description="Helical" evidence="2">
    <location>
        <begin position="249"/>
        <end position="268"/>
    </location>
</feature>
<evidence type="ECO:0000256" key="1">
    <source>
        <dbReference type="SAM" id="MobiDB-lite"/>
    </source>
</evidence>
<keyword evidence="2" id="KW-0812">Transmembrane</keyword>
<organism evidence="3">
    <name type="scientific">Streptomyces sp. R33</name>
    <dbReference type="NCBI Taxonomy" id="3238629"/>
    <lineage>
        <taxon>Bacteria</taxon>
        <taxon>Bacillati</taxon>
        <taxon>Actinomycetota</taxon>
        <taxon>Actinomycetes</taxon>
        <taxon>Kitasatosporales</taxon>
        <taxon>Streptomycetaceae</taxon>
        <taxon>Streptomyces</taxon>
    </lineage>
</organism>
<dbReference type="AlphaFoldDB" id="A0AB39XZ56"/>
<feature type="compositionally biased region" description="Low complexity" evidence="1">
    <location>
        <begin position="118"/>
        <end position="149"/>
    </location>
</feature>
<accession>A0AB39XZ56</accession>
<evidence type="ECO:0000313" key="3">
    <source>
        <dbReference type="EMBL" id="XDV62500.1"/>
    </source>
</evidence>
<name>A0AB39XZ56_9ACTN</name>
<feature type="region of interest" description="Disordered" evidence="1">
    <location>
        <begin position="1"/>
        <end position="33"/>
    </location>
</feature>
<proteinExistence type="predicted"/>
<sequence length="343" mass="35110">MNDPITLAATQDDDRRELPDTTGAATTTGAEPIRTLLETAGTCRPLEEVAELVGLLKDTGQSPDHGHQTLRAAAVGRPVQDVALLVGILGTGEDDRPSDPSAPSDPSDPEQTARAGEVPEAPETPEAVEATPAVRSAHPASVARPASPARRADPAGQRPVAPPARYEQRNEPLFEEPYDEPYDDEPYESSEQYRRRPYGRTANGAPAARAGSGALRHVLRRPVAAALLLCGVLHLPGDLTALPSQTPTALLPLLATVLCLGLGALLAVRDTAAAWRAGAAGAVAVVALHVVGAVAGFDPLEGAASVSLAWAGATAVFCAAAAAVLAGLALLNRSPQARAAAGG</sequence>
<gene>
    <name evidence="3" type="ORF">AB5J51_05915</name>
</gene>
<keyword evidence="2" id="KW-0472">Membrane</keyword>
<feature type="transmembrane region" description="Helical" evidence="2">
    <location>
        <begin position="275"/>
        <end position="297"/>
    </location>
</feature>
<feature type="compositionally biased region" description="Low complexity" evidence="1">
    <location>
        <begin position="21"/>
        <end position="30"/>
    </location>
</feature>
<dbReference type="EMBL" id="CP165727">
    <property type="protein sequence ID" value="XDV62500.1"/>
    <property type="molecule type" value="Genomic_DNA"/>
</dbReference>
<feature type="region of interest" description="Disordered" evidence="1">
    <location>
        <begin position="90"/>
        <end position="210"/>
    </location>
</feature>
<protein>
    <submittedName>
        <fullName evidence="3">Uncharacterized protein</fullName>
    </submittedName>
</protein>
<feature type="transmembrane region" description="Helical" evidence="2">
    <location>
        <begin position="309"/>
        <end position="331"/>
    </location>
</feature>
<reference evidence="3" key="1">
    <citation type="submission" date="2024-08" db="EMBL/GenBank/DDBJ databases">
        <authorList>
            <person name="Yu S.T."/>
        </authorList>
    </citation>
    <scope>NUCLEOTIDE SEQUENCE</scope>
    <source>
        <strain evidence="3">R33</strain>
    </source>
</reference>